<reference evidence="1" key="1">
    <citation type="submission" date="2014-11" db="EMBL/GenBank/DDBJ databases">
        <authorList>
            <person name="Amaro Gonzalez C."/>
        </authorList>
    </citation>
    <scope>NUCLEOTIDE SEQUENCE</scope>
</reference>
<dbReference type="EMBL" id="GBXM01011424">
    <property type="protein sequence ID" value="JAH97153.1"/>
    <property type="molecule type" value="Transcribed_RNA"/>
</dbReference>
<protein>
    <submittedName>
        <fullName evidence="1">Uncharacterized protein</fullName>
    </submittedName>
</protein>
<reference evidence="1" key="2">
    <citation type="journal article" date="2015" name="Fish Shellfish Immunol.">
        <title>Early steps in the European eel (Anguilla anguilla)-Vibrio vulnificus interaction in the gills: Role of the RtxA13 toxin.</title>
        <authorList>
            <person name="Callol A."/>
            <person name="Pajuelo D."/>
            <person name="Ebbesson L."/>
            <person name="Teles M."/>
            <person name="MacKenzie S."/>
            <person name="Amaro C."/>
        </authorList>
    </citation>
    <scope>NUCLEOTIDE SEQUENCE</scope>
</reference>
<accession>A0A0E9X631</accession>
<proteinExistence type="predicted"/>
<dbReference type="AlphaFoldDB" id="A0A0E9X631"/>
<sequence>MMCIRVGVPFKLLHWEANSRTHSNGVDVHSPHKEAEPDLTDKVHSLKNIMQNLCYSKDITKSRTWQEPPNVALIC</sequence>
<name>A0A0E9X631_ANGAN</name>
<evidence type="ECO:0000313" key="1">
    <source>
        <dbReference type="EMBL" id="JAH97153.1"/>
    </source>
</evidence>
<organism evidence="1">
    <name type="scientific">Anguilla anguilla</name>
    <name type="common">European freshwater eel</name>
    <name type="synonym">Muraena anguilla</name>
    <dbReference type="NCBI Taxonomy" id="7936"/>
    <lineage>
        <taxon>Eukaryota</taxon>
        <taxon>Metazoa</taxon>
        <taxon>Chordata</taxon>
        <taxon>Craniata</taxon>
        <taxon>Vertebrata</taxon>
        <taxon>Euteleostomi</taxon>
        <taxon>Actinopterygii</taxon>
        <taxon>Neopterygii</taxon>
        <taxon>Teleostei</taxon>
        <taxon>Anguilliformes</taxon>
        <taxon>Anguillidae</taxon>
        <taxon>Anguilla</taxon>
    </lineage>
</organism>